<dbReference type="EMBL" id="SGIS01000008">
    <property type="protein sequence ID" value="RZF65165.1"/>
    <property type="molecule type" value="Genomic_DNA"/>
</dbReference>
<dbReference type="Pfam" id="PF00903">
    <property type="entry name" value="Glyoxalase"/>
    <property type="match status" value="1"/>
</dbReference>
<reference evidence="2 3" key="1">
    <citation type="submission" date="2019-02" db="EMBL/GenBank/DDBJ databases">
        <authorList>
            <person name="Li Y."/>
        </authorList>
    </citation>
    <scope>NUCLEOTIDE SEQUENCE [LARGE SCALE GENOMIC DNA]</scope>
    <source>
        <strain evidence="2 3">3-7</strain>
    </source>
</reference>
<dbReference type="Proteomes" id="UP000292085">
    <property type="component" value="Unassembled WGS sequence"/>
</dbReference>
<dbReference type="InterPro" id="IPR004360">
    <property type="entry name" value="Glyas_Fos-R_dOase_dom"/>
</dbReference>
<protein>
    <submittedName>
        <fullName evidence="2">VOC family protein</fullName>
    </submittedName>
</protein>
<dbReference type="CDD" id="cd07262">
    <property type="entry name" value="VOC_like"/>
    <property type="match status" value="1"/>
</dbReference>
<dbReference type="RefSeq" id="WP_130155998.1">
    <property type="nucleotide sequence ID" value="NZ_SGIS01000008.1"/>
</dbReference>
<dbReference type="Gene3D" id="3.10.180.10">
    <property type="entry name" value="2,3-Dihydroxybiphenyl 1,2-Dioxygenase, domain 1"/>
    <property type="match status" value="1"/>
</dbReference>
<name>A0A4Q6XYA1_9SPHN</name>
<feature type="domain" description="VOC" evidence="1">
    <location>
        <begin position="1"/>
        <end position="122"/>
    </location>
</feature>
<accession>A0A4Q6XYA1</accession>
<comment type="caution">
    <text evidence="2">The sequence shown here is derived from an EMBL/GenBank/DDBJ whole genome shotgun (WGS) entry which is preliminary data.</text>
</comment>
<sequence length="125" mass="13171">MFSHMMIGSNDLDRSKVFYDAVLGTVGARPGSFDEKGRLVYFHNGAAFLVTKPINGEPASCANGATIGFATASPEQADAWHTAGVEHGGTAIEDAPGERPGSGMYLAYLRDPDGNKLCALHRLSA</sequence>
<dbReference type="AlphaFoldDB" id="A0A4Q6XYA1"/>
<evidence type="ECO:0000313" key="3">
    <source>
        <dbReference type="Proteomes" id="UP000292085"/>
    </source>
</evidence>
<dbReference type="PROSITE" id="PS51819">
    <property type="entry name" value="VOC"/>
    <property type="match status" value="1"/>
</dbReference>
<dbReference type="InterPro" id="IPR037523">
    <property type="entry name" value="VOC_core"/>
</dbReference>
<gene>
    <name evidence="2" type="ORF">EWE75_07295</name>
</gene>
<dbReference type="OrthoDB" id="9807407at2"/>
<dbReference type="PANTHER" id="PTHR35006">
    <property type="entry name" value="GLYOXALASE FAMILY PROTEIN (AFU_ORTHOLOGUE AFUA_5G14830)"/>
    <property type="match status" value="1"/>
</dbReference>
<evidence type="ECO:0000259" key="1">
    <source>
        <dbReference type="PROSITE" id="PS51819"/>
    </source>
</evidence>
<evidence type="ECO:0000313" key="2">
    <source>
        <dbReference type="EMBL" id="RZF65165.1"/>
    </source>
</evidence>
<dbReference type="InterPro" id="IPR029068">
    <property type="entry name" value="Glyas_Bleomycin-R_OHBP_Dase"/>
</dbReference>
<keyword evidence="3" id="KW-1185">Reference proteome</keyword>
<organism evidence="2 3">
    <name type="scientific">Sphingomonas populi</name>
    <dbReference type="NCBI Taxonomy" id="2484750"/>
    <lineage>
        <taxon>Bacteria</taxon>
        <taxon>Pseudomonadati</taxon>
        <taxon>Pseudomonadota</taxon>
        <taxon>Alphaproteobacteria</taxon>
        <taxon>Sphingomonadales</taxon>
        <taxon>Sphingomonadaceae</taxon>
        <taxon>Sphingomonas</taxon>
    </lineage>
</organism>
<dbReference type="PANTHER" id="PTHR35006:SF1">
    <property type="entry name" value="BLL2941 PROTEIN"/>
    <property type="match status" value="1"/>
</dbReference>
<dbReference type="SUPFAM" id="SSF54593">
    <property type="entry name" value="Glyoxalase/Bleomycin resistance protein/Dihydroxybiphenyl dioxygenase"/>
    <property type="match status" value="1"/>
</dbReference>
<proteinExistence type="predicted"/>